<accession>A0A1B7TDA2</accession>
<reference evidence="3" key="1">
    <citation type="journal article" date="2016" name="Proc. Natl. Acad. Sci. U.S.A.">
        <title>Comparative genomics of biotechnologically important yeasts.</title>
        <authorList>
            <person name="Riley R."/>
            <person name="Haridas S."/>
            <person name="Wolfe K.H."/>
            <person name="Lopes M.R."/>
            <person name="Hittinger C.T."/>
            <person name="Goeker M."/>
            <person name="Salamov A.A."/>
            <person name="Wisecaver J.H."/>
            <person name="Long T.M."/>
            <person name="Calvey C.H."/>
            <person name="Aerts A.L."/>
            <person name="Barry K.W."/>
            <person name="Choi C."/>
            <person name="Clum A."/>
            <person name="Coughlan A.Y."/>
            <person name="Deshpande S."/>
            <person name="Douglass A.P."/>
            <person name="Hanson S.J."/>
            <person name="Klenk H.-P."/>
            <person name="LaButti K.M."/>
            <person name="Lapidus A."/>
            <person name="Lindquist E.A."/>
            <person name="Lipzen A.M."/>
            <person name="Meier-Kolthoff J.P."/>
            <person name="Ohm R.A."/>
            <person name="Otillar R.P."/>
            <person name="Pangilinan J.L."/>
            <person name="Peng Y."/>
            <person name="Rokas A."/>
            <person name="Rosa C.A."/>
            <person name="Scheuner C."/>
            <person name="Sibirny A.A."/>
            <person name="Slot J.C."/>
            <person name="Stielow J.B."/>
            <person name="Sun H."/>
            <person name="Kurtzman C.P."/>
            <person name="Blackwell M."/>
            <person name="Grigoriev I.V."/>
            <person name="Jeffries T.W."/>
        </authorList>
    </citation>
    <scope>NUCLEOTIDE SEQUENCE [LARGE SCALE GENOMIC DNA]</scope>
    <source>
        <strain evidence="3">NRRL Y-1626</strain>
    </source>
</reference>
<feature type="transmembrane region" description="Helical" evidence="1">
    <location>
        <begin position="179"/>
        <end position="197"/>
    </location>
</feature>
<evidence type="ECO:0000313" key="2">
    <source>
        <dbReference type="EMBL" id="OBA26732.1"/>
    </source>
</evidence>
<dbReference type="Proteomes" id="UP000092321">
    <property type="component" value="Unassembled WGS sequence"/>
</dbReference>
<protein>
    <submittedName>
        <fullName evidence="2">Uncharacterized protein</fullName>
    </submittedName>
</protein>
<dbReference type="AlphaFoldDB" id="A0A1B7TDA2"/>
<dbReference type="EMBL" id="LXPE01000013">
    <property type="protein sequence ID" value="OBA26732.1"/>
    <property type="molecule type" value="Genomic_DNA"/>
</dbReference>
<comment type="caution">
    <text evidence="2">The sequence shown here is derived from an EMBL/GenBank/DDBJ whole genome shotgun (WGS) entry which is preliminary data.</text>
</comment>
<keyword evidence="3" id="KW-1185">Reference proteome</keyword>
<dbReference type="OrthoDB" id="3972844at2759"/>
<gene>
    <name evidence="2" type="ORF">HANVADRAFT_74113</name>
</gene>
<name>A0A1B7TDA2_9ASCO</name>
<organism evidence="2 3">
    <name type="scientific">Hanseniaspora valbyensis NRRL Y-1626</name>
    <dbReference type="NCBI Taxonomy" id="766949"/>
    <lineage>
        <taxon>Eukaryota</taxon>
        <taxon>Fungi</taxon>
        <taxon>Dikarya</taxon>
        <taxon>Ascomycota</taxon>
        <taxon>Saccharomycotina</taxon>
        <taxon>Saccharomycetes</taxon>
        <taxon>Saccharomycodales</taxon>
        <taxon>Saccharomycodaceae</taxon>
        <taxon>Hanseniaspora</taxon>
    </lineage>
</organism>
<dbReference type="CDD" id="cd15841">
    <property type="entry name" value="SNARE_Qc"/>
    <property type="match status" value="1"/>
</dbReference>
<keyword evidence="1" id="KW-1133">Transmembrane helix</keyword>
<evidence type="ECO:0000256" key="1">
    <source>
        <dbReference type="SAM" id="Phobius"/>
    </source>
</evidence>
<proteinExistence type="predicted"/>
<keyword evidence="1" id="KW-0812">Transmembrane</keyword>
<sequence length="198" mass="22896">MPSEQYSNNNQVDHLFSDKISKDLNKLTSLLIEKKKLQATLHLDITQKEELELKNLIHTIETELTLNNISKTHTLYLKFENIMTQYQNNDAATTDDLPVKKVRFDIEEQDKHLDDIHSKLKSNKQKIIQEIQPELLAHDGLINDLEQGFDKGLINLNKINHDSILPSWKRNGGRGSGEVQRAFIIGFLIICLFLLWLL</sequence>
<evidence type="ECO:0000313" key="3">
    <source>
        <dbReference type="Proteomes" id="UP000092321"/>
    </source>
</evidence>
<keyword evidence="1" id="KW-0472">Membrane</keyword>